<keyword evidence="2" id="KW-1185">Reference proteome</keyword>
<protein>
    <submittedName>
        <fullName evidence="1">BNR repeat-containing protein</fullName>
    </submittedName>
</protein>
<dbReference type="EMBL" id="JAPCID010000019">
    <property type="protein sequence ID" value="MDA0138892.1"/>
    <property type="molecule type" value="Genomic_DNA"/>
</dbReference>
<reference evidence="1" key="1">
    <citation type="submission" date="2022-10" db="EMBL/GenBank/DDBJ databases">
        <title>The WGS of Solirubrobacter sp. CPCC 204708.</title>
        <authorList>
            <person name="Jiang Z."/>
        </authorList>
    </citation>
    <scope>NUCLEOTIDE SEQUENCE</scope>
    <source>
        <strain evidence="1">CPCC 204708</strain>
    </source>
</reference>
<organism evidence="1 2">
    <name type="scientific">Solirubrobacter deserti</name>
    <dbReference type="NCBI Taxonomy" id="2282478"/>
    <lineage>
        <taxon>Bacteria</taxon>
        <taxon>Bacillati</taxon>
        <taxon>Actinomycetota</taxon>
        <taxon>Thermoleophilia</taxon>
        <taxon>Solirubrobacterales</taxon>
        <taxon>Solirubrobacteraceae</taxon>
        <taxon>Solirubrobacter</taxon>
    </lineage>
</organism>
<proteinExistence type="predicted"/>
<evidence type="ECO:0000313" key="2">
    <source>
        <dbReference type="Proteomes" id="UP001147700"/>
    </source>
</evidence>
<accession>A0ABT4RK10</accession>
<dbReference type="Proteomes" id="UP001147700">
    <property type="component" value="Unassembled WGS sequence"/>
</dbReference>
<dbReference type="Pfam" id="PF15892">
    <property type="entry name" value="BNR_4"/>
    <property type="match status" value="1"/>
</dbReference>
<sequence length="391" mass="44262">MAVDRELGAGAWSYFGDPRAISHDGHTFTGWISTTGNVWVARYTRGGRLSKRLIFRGLGRDDHNNPSLVFRRDGHLMVFFSPHSGHHLPPPGIPSVMRYMVALHRHSIQEFGRVRTVPTNVPGGLGYTYPNPIQLRDKLWLFWRGGGWNPTFSYTEDGHTWVPARELVRSGGGARPYAKYVGDGNRRIHAIFSNGNAHSTPSGLHYLRYEAGELSAMSGRRLGTLDDVPLHVSALDRIYRFTAQGGSAWPMDIALTAEGRPRVVYTRLRAGQDTFYYAYHNGERWVSRKIIEAGRGREHFGSGGASLDHEDPRFVYLSRTIGTWSQVEQWFTPDEGRTWTTRQLTARPDGFCARPVTPRGLRGANRVLYWTGDERTTGWTKYVTRIRALDF</sequence>
<name>A0ABT4RK10_9ACTN</name>
<gene>
    <name evidence="1" type="ORF">OJ962_15420</name>
</gene>
<comment type="caution">
    <text evidence="1">The sequence shown here is derived from an EMBL/GenBank/DDBJ whole genome shotgun (WGS) entry which is preliminary data.</text>
</comment>
<evidence type="ECO:0000313" key="1">
    <source>
        <dbReference type="EMBL" id="MDA0138892.1"/>
    </source>
</evidence>
<dbReference type="RefSeq" id="WP_202953392.1">
    <property type="nucleotide sequence ID" value="NZ_JAPCID010000019.1"/>
</dbReference>
<dbReference type="InterPro" id="IPR036278">
    <property type="entry name" value="Sialidase_sf"/>
</dbReference>
<dbReference type="SUPFAM" id="SSF50939">
    <property type="entry name" value="Sialidases"/>
    <property type="match status" value="1"/>
</dbReference>